<evidence type="ECO:0000256" key="2">
    <source>
        <dbReference type="ARBA" id="ARBA00022730"/>
    </source>
</evidence>
<comment type="function">
    <text evidence="7">Binds to the 23S rRNA.</text>
</comment>
<dbReference type="InterPro" id="IPR020069">
    <property type="entry name" value="Ribosomal_bL9_C"/>
</dbReference>
<dbReference type="SUPFAM" id="SSF55653">
    <property type="entry name" value="Ribosomal protein L9 C-domain"/>
    <property type="match status" value="1"/>
</dbReference>
<dbReference type="InterPro" id="IPR009027">
    <property type="entry name" value="Ribosomal_bL9/RNase_H1_N"/>
</dbReference>
<dbReference type="InterPro" id="IPR020594">
    <property type="entry name" value="Ribosomal_bL9_bac/chp"/>
</dbReference>
<evidence type="ECO:0000313" key="10">
    <source>
        <dbReference type="EMBL" id="WPY00337.1"/>
    </source>
</evidence>
<dbReference type="NCBIfam" id="TIGR00158">
    <property type="entry name" value="L9"/>
    <property type="match status" value="1"/>
</dbReference>
<dbReference type="Proteomes" id="UP001326613">
    <property type="component" value="Chromosome"/>
</dbReference>
<protein>
    <recommendedName>
        <fullName evidence="6 7">Large ribosomal subunit protein bL9</fullName>
    </recommendedName>
</protein>
<dbReference type="InterPro" id="IPR036791">
    <property type="entry name" value="Ribosomal_bL9_C_sf"/>
</dbReference>
<evidence type="ECO:0000259" key="9">
    <source>
        <dbReference type="PROSITE" id="PS00651"/>
    </source>
</evidence>
<evidence type="ECO:0000256" key="4">
    <source>
        <dbReference type="ARBA" id="ARBA00022980"/>
    </source>
</evidence>
<dbReference type="Pfam" id="PF03948">
    <property type="entry name" value="Ribosomal_L9_C"/>
    <property type="match status" value="1"/>
</dbReference>
<dbReference type="HAMAP" id="MF_00503">
    <property type="entry name" value="Ribosomal_bL9"/>
    <property type="match status" value="1"/>
</dbReference>
<keyword evidence="3 7" id="KW-0694">RNA-binding</keyword>
<keyword evidence="4 7" id="KW-0689">Ribosomal protein</keyword>
<comment type="similarity">
    <text evidence="1 7">Belongs to the bacterial ribosomal protein bL9 family.</text>
</comment>
<feature type="coiled-coil region" evidence="8">
    <location>
        <begin position="37"/>
        <end position="71"/>
    </location>
</feature>
<dbReference type="SUPFAM" id="SSF55658">
    <property type="entry name" value="L9 N-domain-like"/>
    <property type="match status" value="1"/>
</dbReference>
<dbReference type="PROSITE" id="PS00651">
    <property type="entry name" value="RIBOSOMAL_L9"/>
    <property type="match status" value="1"/>
</dbReference>
<dbReference type="Gene3D" id="3.40.5.10">
    <property type="entry name" value="Ribosomal protein L9, N-terminal domain"/>
    <property type="match status" value="1"/>
</dbReference>
<dbReference type="Pfam" id="PF01281">
    <property type="entry name" value="Ribosomal_L9_N"/>
    <property type="match status" value="1"/>
</dbReference>
<dbReference type="PANTHER" id="PTHR21368">
    <property type="entry name" value="50S RIBOSOMAL PROTEIN L9"/>
    <property type="match status" value="1"/>
</dbReference>
<dbReference type="InterPro" id="IPR000244">
    <property type="entry name" value="Ribosomal_bL9"/>
</dbReference>
<dbReference type="GO" id="GO:0005840">
    <property type="term" value="C:ribosome"/>
    <property type="evidence" value="ECO:0007669"/>
    <property type="project" value="UniProtKB-KW"/>
</dbReference>
<evidence type="ECO:0000256" key="3">
    <source>
        <dbReference type="ARBA" id="ARBA00022884"/>
    </source>
</evidence>
<dbReference type="InterPro" id="IPR036935">
    <property type="entry name" value="Ribosomal_bL9_N_sf"/>
</dbReference>
<proteinExistence type="inferred from homology"/>
<evidence type="ECO:0000256" key="8">
    <source>
        <dbReference type="SAM" id="Coils"/>
    </source>
</evidence>
<organism evidence="10 11">
    <name type="scientific">Candidatus Trichorickettsia mobilis</name>
    <dbReference type="NCBI Taxonomy" id="1346319"/>
    <lineage>
        <taxon>Bacteria</taxon>
        <taxon>Pseudomonadati</taxon>
        <taxon>Pseudomonadota</taxon>
        <taxon>Alphaproteobacteria</taxon>
        <taxon>Rickettsiales</taxon>
        <taxon>Rickettsiaceae</taxon>
        <taxon>Rickettsieae</taxon>
        <taxon>Candidatus Trichorickettsia</taxon>
    </lineage>
</organism>
<feature type="domain" description="Ribosomal protein L9" evidence="9">
    <location>
        <begin position="13"/>
        <end position="40"/>
    </location>
</feature>
<keyword evidence="5 7" id="KW-0687">Ribonucleoprotein</keyword>
<evidence type="ECO:0000313" key="11">
    <source>
        <dbReference type="Proteomes" id="UP001326613"/>
    </source>
</evidence>
<gene>
    <name evidence="7" type="primary">rplI</name>
    <name evidence="10" type="ORF">Trichorick_00209</name>
</gene>
<evidence type="ECO:0000256" key="7">
    <source>
        <dbReference type="HAMAP-Rule" id="MF_00503"/>
    </source>
</evidence>
<dbReference type="RefSeq" id="WP_323738415.1">
    <property type="nucleotide sequence ID" value="NZ_CP112932.1"/>
</dbReference>
<dbReference type="Gene3D" id="3.10.430.100">
    <property type="entry name" value="Ribosomal protein L9, C-terminal domain"/>
    <property type="match status" value="1"/>
</dbReference>
<keyword evidence="2 7" id="KW-0699">rRNA-binding</keyword>
<keyword evidence="8" id="KW-0175">Coiled coil</keyword>
<dbReference type="InterPro" id="IPR020070">
    <property type="entry name" value="Ribosomal_bL9_N"/>
</dbReference>
<accession>A0ABZ0UUM9</accession>
<evidence type="ECO:0000256" key="5">
    <source>
        <dbReference type="ARBA" id="ARBA00023274"/>
    </source>
</evidence>
<reference evidence="10 11" key="1">
    <citation type="submission" date="2022-10" db="EMBL/GenBank/DDBJ databases">
        <title>Host association and intracellularity evolved multiple times independently in the Rickettsiales.</title>
        <authorList>
            <person name="Castelli M."/>
            <person name="Nardi T."/>
            <person name="Gammuto L."/>
            <person name="Bellinzona G."/>
            <person name="Sabaneyeva E."/>
            <person name="Potekhin A."/>
            <person name="Serra V."/>
            <person name="Petroni G."/>
            <person name="Sassera D."/>
        </authorList>
    </citation>
    <scope>NUCLEOTIDE SEQUENCE [LARGE SCALE GENOMIC DNA]</scope>
    <source>
        <strain evidence="10 11">Kr 154-4</strain>
    </source>
</reference>
<evidence type="ECO:0000256" key="6">
    <source>
        <dbReference type="ARBA" id="ARBA00035292"/>
    </source>
</evidence>
<evidence type="ECO:0000256" key="1">
    <source>
        <dbReference type="ARBA" id="ARBA00010605"/>
    </source>
</evidence>
<sequence>MEVILVKHIKKLGKIGEIVKVKDGFGRNYLLPQKLAIRATTYNVKLLEQQREEFEEKNAKARTEAESIAQLVIGKELVFIKQAADDGKLFGSVNNKEIAKELSKLISHDIPYSTIVLGSPIKSLGISSVEVALHAEVSTNIIIVIARSDSEAIEALRSYKITKEPQDTQDL</sequence>
<keyword evidence="11" id="KW-1185">Reference proteome</keyword>
<dbReference type="EMBL" id="CP112932">
    <property type="protein sequence ID" value="WPY00337.1"/>
    <property type="molecule type" value="Genomic_DNA"/>
</dbReference>
<name>A0ABZ0UUM9_9RICK</name>